<dbReference type="PANTHER" id="PTHR23359">
    <property type="entry name" value="NUCLEOTIDE KINASE"/>
    <property type="match status" value="1"/>
</dbReference>
<protein>
    <submittedName>
        <fullName evidence="5">Adenylate kinase isoenzyme 1</fullName>
    </submittedName>
</protein>
<dbReference type="STRING" id="404692.A0A0J6YNX3"/>
<evidence type="ECO:0000313" key="5">
    <source>
        <dbReference type="EMBL" id="KMP09405.1"/>
    </source>
</evidence>
<reference evidence="6" key="1">
    <citation type="journal article" date="2010" name="Genome Res.">
        <title>Population genomic sequencing of Coccidioides fungi reveals recent hybridization and transposon control.</title>
        <authorList>
            <person name="Neafsey D.E."/>
            <person name="Barker B.M."/>
            <person name="Sharpton T.J."/>
            <person name="Stajich J.E."/>
            <person name="Park D.J."/>
            <person name="Whiston E."/>
            <person name="Hung C.-Y."/>
            <person name="McMahan C."/>
            <person name="White J."/>
            <person name="Sykes S."/>
            <person name="Heiman D."/>
            <person name="Young S."/>
            <person name="Zeng Q."/>
            <person name="Abouelleil A."/>
            <person name="Aftuck L."/>
            <person name="Bessette D."/>
            <person name="Brown A."/>
            <person name="FitzGerald M."/>
            <person name="Lui A."/>
            <person name="Macdonald J.P."/>
            <person name="Priest M."/>
            <person name="Orbach M.J."/>
            <person name="Galgiani J.N."/>
            <person name="Kirkland T.N."/>
            <person name="Cole G.T."/>
            <person name="Birren B.W."/>
            <person name="Henn M.R."/>
            <person name="Taylor J.W."/>
            <person name="Rounsley S.D."/>
        </authorList>
    </citation>
    <scope>NUCLEOTIDE SEQUENCE [LARGE SCALE GENOMIC DNA]</scope>
    <source>
        <strain evidence="6">RMSCC 2394</strain>
    </source>
</reference>
<dbReference type="AlphaFoldDB" id="A0A0J6YNX3"/>
<accession>A0A0J6YNX3</accession>
<dbReference type="EMBL" id="DS028099">
    <property type="protein sequence ID" value="KMP09405.1"/>
    <property type="molecule type" value="Genomic_DNA"/>
</dbReference>
<dbReference type="GO" id="GO:0006139">
    <property type="term" value="P:nucleobase-containing compound metabolic process"/>
    <property type="evidence" value="ECO:0007669"/>
    <property type="project" value="InterPro"/>
</dbReference>
<dbReference type="Pfam" id="PF00406">
    <property type="entry name" value="ADK"/>
    <property type="match status" value="1"/>
</dbReference>
<sequence length="201" mass="21246">MNKGEDCSPGACFSGGMVGRAMMPEGRPQVIKFNQASANIIFILGGTGAGKGTQCAKLATDPPVVHLCVGDLVRAERERCSPGAGQLIEKCMREGTVVPLELVIGLLKAAVVGHVEAGQMNILCGQLPTGYAASSGLRSAGAYNPIFVPWQTLRLTSVGRLGPAEQPSSLNVRRRHCYAVFSSGERLQAEWMTMRSPFGKG</sequence>
<keyword evidence="1 4" id="KW-0808">Transferase</keyword>
<keyword evidence="3 4" id="KW-0418">Kinase</keyword>
<dbReference type="InterPro" id="IPR000850">
    <property type="entry name" value="Adenylat/UMP-CMP_kin"/>
</dbReference>
<evidence type="ECO:0000313" key="6">
    <source>
        <dbReference type="Proteomes" id="UP000054565"/>
    </source>
</evidence>
<evidence type="ECO:0000256" key="1">
    <source>
        <dbReference type="ARBA" id="ARBA00022679"/>
    </source>
</evidence>
<evidence type="ECO:0000256" key="3">
    <source>
        <dbReference type="ARBA" id="ARBA00022777"/>
    </source>
</evidence>
<dbReference type="GO" id="GO:0005524">
    <property type="term" value="F:ATP binding"/>
    <property type="evidence" value="ECO:0007669"/>
    <property type="project" value="InterPro"/>
</dbReference>
<dbReference type="GO" id="GO:0019205">
    <property type="term" value="F:nucleobase-containing compound kinase activity"/>
    <property type="evidence" value="ECO:0007669"/>
    <property type="project" value="InterPro"/>
</dbReference>
<gene>
    <name evidence="5" type="ORF">CIRG_09575</name>
</gene>
<keyword evidence="2" id="KW-0547">Nucleotide-binding</keyword>
<proteinExistence type="inferred from homology"/>
<dbReference type="Gene3D" id="3.40.50.300">
    <property type="entry name" value="P-loop containing nucleotide triphosphate hydrolases"/>
    <property type="match status" value="1"/>
</dbReference>
<dbReference type="OrthoDB" id="442176at2759"/>
<dbReference type="InterPro" id="IPR027417">
    <property type="entry name" value="P-loop_NTPase"/>
</dbReference>
<evidence type="ECO:0000256" key="2">
    <source>
        <dbReference type="ARBA" id="ARBA00022741"/>
    </source>
</evidence>
<dbReference type="PRINTS" id="PR00094">
    <property type="entry name" value="ADENYLTKNASE"/>
</dbReference>
<organism evidence="5 6">
    <name type="scientific">Coccidioides immitis RMSCC 2394</name>
    <dbReference type="NCBI Taxonomy" id="404692"/>
    <lineage>
        <taxon>Eukaryota</taxon>
        <taxon>Fungi</taxon>
        <taxon>Dikarya</taxon>
        <taxon>Ascomycota</taxon>
        <taxon>Pezizomycotina</taxon>
        <taxon>Eurotiomycetes</taxon>
        <taxon>Eurotiomycetidae</taxon>
        <taxon>Onygenales</taxon>
        <taxon>Onygenaceae</taxon>
        <taxon>Coccidioides</taxon>
    </lineage>
</organism>
<dbReference type="Proteomes" id="UP000054565">
    <property type="component" value="Unassembled WGS sequence"/>
</dbReference>
<name>A0A0J6YNX3_COCIT</name>
<dbReference type="SUPFAM" id="SSF52540">
    <property type="entry name" value="P-loop containing nucleoside triphosphate hydrolases"/>
    <property type="match status" value="1"/>
</dbReference>
<comment type="similarity">
    <text evidence="4">Belongs to the adenylate kinase family.</text>
</comment>
<evidence type="ECO:0000256" key="4">
    <source>
        <dbReference type="RuleBase" id="RU003330"/>
    </source>
</evidence>